<evidence type="ECO:0000313" key="9">
    <source>
        <dbReference type="RefSeq" id="XP_014671869.1"/>
    </source>
</evidence>
<comment type="subcellular location">
    <subcellularLocation>
        <location evidence="1">Nucleus</location>
    </subcellularLocation>
</comment>
<dbReference type="Proteomes" id="UP000695022">
    <property type="component" value="Unplaced"/>
</dbReference>
<comment type="similarity">
    <text evidence="2">Belongs to the SNF2/RAD54 helicase family.</text>
</comment>
<evidence type="ECO:0000256" key="6">
    <source>
        <dbReference type="ARBA" id="ARBA00023125"/>
    </source>
</evidence>
<keyword evidence="4" id="KW-0378">Hydrolase</keyword>
<evidence type="ECO:0000256" key="4">
    <source>
        <dbReference type="ARBA" id="ARBA00022806"/>
    </source>
</evidence>
<keyword evidence="7" id="KW-0539">Nucleus</keyword>
<gene>
    <name evidence="9" type="primary">LOC106812494</name>
</gene>
<keyword evidence="5" id="KW-0067">ATP-binding</keyword>
<protein>
    <submittedName>
        <fullName evidence="9">Uncharacterized protein LOC106812494</fullName>
    </submittedName>
</protein>
<reference evidence="9" key="1">
    <citation type="submission" date="2025-08" db="UniProtKB">
        <authorList>
            <consortium name="RefSeq"/>
        </authorList>
    </citation>
    <scope>IDENTIFICATION</scope>
</reference>
<organism evidence="8 9">
    <name type="scientific">Priapulus caudatus</name>
    <name type="common">Priapulid worm</name>
    <dbReference type="NCBI Taxonomy" id="37621"/>
    <lineage>
        <taxon>Eukaryota</taxon>
        <taxon>Metazoa</taxon>
        <taxon>Ecdysozoa</taxon>
        <taxon>Scalidophora</taxon>
        <taxon>Priapulida</taxon>
        <taxon>Priapulimorpha</taxon>
        <taxon>Priapulimorphida</taxon>
        <taxon>Priapulidae</taxon>
        <taxon>Priapulus</taxon>
    </lineage>
</organism>
<evidence type="ECO:0000256" key="5">
    <source>
        <dbReference type="ARBA" id="ARBA00022840"/>
    </source>
</evidence>
<evidence type="ECO:0000256" key="2">
    <source>
        <dbReference type="ARBA" id="ARBA00007025"/>
    </source>
</evidence>
<dbReference type="PANTHER" id="PTHR45797">
    <property type="entry name" value="RAD54-LIKE"/>
    <property type="match status" value="1"/>
</dbReference>
<dbReference type="RefSeq" id="XP_014671869.1">
    <property type="nucleotide sequence ID" value="XM_014816383.1"/>
</dbReference>
<proteinExistence type="inferred from homology"/>
<evidence type="ECO:0000256" key="3">
    <source>
        <dbReference type="ARBA" id="ARBA00022741"/>
    </source>
</evidence>
<keyword evidence="4" id="KW-0347">Helicase</keyword>
<accession>A0ABM1EI48</accession>
<dbReference type="InterPro" id="IPR044574">
    <property type="entry name" value="ARIP4-like"/>
</dbReference>
<dbReference type="GeneID" id="106812494"/>
<evidence type="ECO:0000256" key="1">
    <source>
        <dbReference type="ARBA" id="ARBA00004123"/>
    </source>
</evidence>
<keyword evidence="8" id="KW-1185">Reference proteome</keyword>
<name>A0ABM1EI48_PRICU</name>
<evidence type="ECO:0000313" key="8">
    <source>
        <dbReference type="Proteomes" id="UP000695022"/>
    </source>
</evidence>
<keyword evidence="3" id="KW-0547">Nucleotide-binding</keyword>
<keyword evidence="6" id="KW-0238">DNA-binding</keyword>
<sequence length="127" mass="14556">MGGMDRDRMLDVTQVCWLAELLQNFKRWIVTYHEHDSLLENRPDEGLTEEERKAAWEEYENEKKGVFTNRGWGTGGWENQLKNAGQEYDATDVTITSEDMAKLQLELRLAVSSSMALARSSTLAITQ</sequence>
<evidence type="ECO:0000256" key="7">
    <source>
        <dbReference type="ARBA" id="ARBA00023242"/>
    </source>
</evidence>
<dbReference type="PANTHER" id="PTHR45797:SF3">
    <property type="entry name" value="TRANSCRIPTIONAL REGULATOR ATRX HOMOLOG"/>
    <property type="match status" value="1"/>
</dbReference>